<dbReference type="CDD" id="cd11615">
    <property type="entry name" value="SAF_NeuB_like"/>
    <property type="match status" value="1"/>
</dbReference>
<dbReference type="RefSeq" id="WP_135552002.1">
    <property type="nucleotide sequence ID" value="NZ_SPQQ01000015.1"/>
</dbReference>
<dbReference type="InterPro" id="IPR036732">
    <property type="entry name" value="AFP_Neu5c_C_sf"/>
</dbReference>
<dbReference type="PANTHER" id="PTHR42966:SF2">
    <property type="entry name" value="PSEUDAMINIC ACID SYNTHASE"/>
    <property type="match status" value="1"/>
</dbReference>
<dbReference type="SUPFAM" id="SSF51569">
    <property type="entry name" value="Aldolase"/>
    <property type="match status" value="1"/>
</dbReference>
<feature type="domain" description="AFP-like" evidence="1">
    <location>
        <begin position="300"/>
        <end position="357"/>
    </location>
</feature>
<name>A0A4Z0QZ91_9FIRM</name>
<evidence type="ECO:0000313" key="3">
    <source>
        <dbReference type="Proteomes" id="UP000298460"/>
    </source>
</evidence>
<evidence type="ECO:0000313" key="2">
    <source>
        <dbReference type="EMBL" id="TGE35395.1"/>
    </source>
</evidence>
<accession>A0A4Z0QZ91</accession>
<dbReference type="Proteomes" id="UP000298460">
    <property type="component" value="Unassembled WGS sequence"/>
</dbReference>
<reference evidence="2 3" key="1">
    <citation type="submission" date="2019-03" db="EMBL/GenBank/DDBJ databases">
        <title>Draft Genome Sequence of Desulfosporosinus fructosivorans Strain 63.6F, Isolated from Marine Sediment in the Baltic Sea.</title>
        <authorList>
            <person name="Hausmann B."/>
            <person name="Vandieken V."/>
            <person name="Pjevac P."/>
            <person name="Schreck K."/>
            <person name="Herbold C.W."/>
            <person name="Loy A."/>
        </authorList>
    </citation>
    <scope>NUCLEOTIDE SEQUENCE [LARGE SCALE GENOMIC DNA]</scope>
    <source>
        <strain evidence="2 3">63.6F</strain>
    </source>
</reference>
<comment type="caution">
    <text evidence="2">The sequence shown here is derived from an EMBL/GenBank/DDBJ whole genome shotgun (WGS) entry which is preliminary data.</text>
</comment>
<dbReference type="OrthoDB" id="9814210at2"/>
<gene>
    <name evidence="2" type="ORF">E4K67_25750</name>
</gene>
<dbReference type="PROSITE" id="PS50844">
    <property type="entry name" value="AFP_LIKE"/>
    <property type="match status" value="1"/>
</dbReference>
<dbReference type="GO" id="GO:0047444">
    <property type="term" value="F:N-acylneuraminate-9-phosphate synthase activity"/>
    <property type="evidence" value="ECO:0007669"/>
    <property type="project" value="TreeGrafter"/>
</dbReference>
<dbReference type="InterPro" id="IPR006190">
    <property type="entry name" value="SAF_AFP_Neu5Ac"/>
</dbReference>
<dbReference type="InterPro" id="IPR013132">
    <property type="entry name" value="PseI/NeuA/B-like_N"/>
</dbReference>
<keyword evidence="3" id="KW-1185">Reference proteome</keyword>
<proteinExistence type="predicted"/>
<dbReference type="Gene3D" id="3.90.1210.10">
    <property type="entry name" value="Antifreeze-like/N-acetylneuraminic acid synthase C-terminal domain"/>
    <property type="match status" value="1"/>
</dbReference>
<dbReference type="SUPFAM" id="SSF51269">
    <property type="entry name" value="AFP III-like domain"/>
    <property type="match status" value="1"/>
</dbReference>
<sequence>MRYDDVLLINGREISISAPTYFIADVASNHDGDLSRAKELIGCAKEAGADAVKFQHFKAKTIVSDYGFKNLGQKLSHQASWQKSVYEIYEQYECNRNWNEELARTAADVGIDFMTTPYDLEAINMLDQYIPAYKIGSGDITWTSFIEIVAKIGKPVILSTGASNLEDVERAVEAIIQHNQQIALLQCNTNYTGRVENFDNINLRVLTSYSLKYPNMVLGLSDHTPGHAAVLGAIALGARIIEKHLTDDNSRIGPDHSFSMNPSTWSEMMERSRELEKALGDGVKRVESNERDAKIVQRRCLRLTRDVQEGETLLEDDLESLRPAPEESLPPYVSKYVVGRQVIKRKAAGDALFLSDI</sequence>
<dbReference type="InterPro" id="IPR013785">
    <property type="entry name" value="Aldolase_TIM"/>
</dbReference>
<dbReference type="Gene3D" id="3.20.20.70">
    <property type="entry name" value="Aldolase class I"/>
    <property type="match status" value="1"/>
</dbReference>
<dbReference type="GO" id="GO:0016051">
    <property type="term" value="P:carbohydrate biosynthetic process"/>
    <property type="evidence" value="ECO:0007669"/>
    <property type="project" value="InterPro"/>
</dbReference>
<dbReference type="EMBL" id="SPQQ01000015">
    <property type="protein sequence ID" value="TGE35395.1"/>
    <property type="molecule type" value="Genomic_DNA"/>
</dbReference>
<dbReference type="InterPro" id="IPR057736">
    <property type="entry name" value="SAF_PseI/NeuA/NeuB"/>
</dbReference>
<dbReference type="InterPro" id="IPR051690">
    <property type="entry name" value="PseI-like"/>
</dbReference>
<protein>
    <submittedName>
        <fullName evidence="2">N-acetylneuraminate synthase</fullName>
    </submittedName>
</protein>
<dbReference type="PANTHER" id="PTHR42966">
    <property type="entry name" value="N-ACETYLNEURAMINATE SYNTHASE"/>
    <property type="match status" value="1"/>
</dbReference>
<dbReference type="AlphaFoldDB" id="A0A4Z0QZ91"/>
<dbReference type="Pfam" id="PF03102">
    <property type="entry name" value="NeuB"/>
    <property type="match status" value="1"/>
</dbReference>
<organism evidence="2 3">
    <name type="scientific">Desulfosporosinus fructosivorans</name>
    <dbReference type="NCBI Taxonomy" id="2018669"/>
    <lineage>
        <taxon>Bacteria</taxon>
        <taxon>Bacillati</taxon>
        <taxon>Bacillota</taxon>
        <taxon>Clostridia</taxon>
        <taxon>Eubacteriales</taxon>
        <taxon>Desulfitobacteriaceae</taxon>
        <taxon>Desulfosporosinus</taxon>
    </lineage>
</organism>
<evidence type="ECO:0000259" key="1">
    <source>
        <dbReference type="PROSITE" id="PS50844"/>
    </source>
</evidence>